<dbReference type="InParanoid" id="G4YSJ2"/>
<proteinExistence type="predicted"/>
<evidence type="ECO:0000313" key="1">
    <source>
        <dbReference type="EMBL" id="EGZ23008.1"/>
    </source>
</evidence>
<dbReference type="AlphaFoldDB" id="G4YSJ2"/>
<gene>
    <name evidence="1" type="ORF">PHYSODRAFT_479296</name>
</gene>
<dbReference type="Proteomes" id="UP000002640">
    <property type="component" value="Unassembled WGS sequence"/>
</dbReference>
<dbReference type="EMBL" id="JH159152">
    <property type="protein sequence ID" value="EGZ23008.1"/>
    <property type="molecule type" value="Genomic_DNA"/>
</dbReference>
<dbReference type="RefSeq" id="XP_009518296.1">
    <property type="nucleotide sequence ID" value="XM_009520001.1"/>
</dbReference>
<protein>
    <submittedName>
        <fullName evidence="1">Uncharacterized protein</fullName>
    </submittedName>
</protein>
<sequence>MASHVQRILSERAAARAASQVQAFNAFCTRLGVDPPRDVPLRQSNGHWQHNTELQRVTTAMACEHKMRLQDIVELVRDQERGDFRPNKTMYPSRFTRLLDGYRHKDLLVQIARTGIQPTWKQQDPSRTKPIKNHRSASRHLNAVIRAIRKGQDAGLYLVLDAEVLRHWENIQISPLGAVPNKDCSPEDEVRLIHDLSFPRGHSTNDASRTEDCPDVEYKHVAAIAKRIEACHARYKGAAIMIMKGDVKGAFRHLMLASGHVRWMAATIPELGVLIVDISAPF</sequence>
<name>G4YSJ2_PHYSP</name>
<keyword evidence="2" id="KW-1185">Reference proteome</keyword>
<accession>G4YSJ2</accession>
<organism evidence="1 2">
    <name type="scientific">Phytophthora sojae (strain P6497)</name>
    <name type="common">Soybean stem and root rot agent</name>
    <name type="synonym">Phytophthora megasperma f. sp. glycines</name>
    <dbReference type="NCBI Taxonomy" id="1094619"/>
    <lineage>
        <taxon>Eukaryota</taxon>
        <taxon>Sar</taxon>
        <taxon>Stramenopiles</taxon>
        <taxon>Oomycota</taxon>
        <taxon>Peronosporomycetes</taxon>
        <taxon>Peronosporales</taxon>
        <taxon>Peronosporaceae</taxon>
        <taxon>Phytophthora</taxon>
    </lineage>
</organism>
<dbReference type="KEGG" id="psoj:PHYSODRAFT_479296"/>
<reference evidence="1 2" key="1">
    <citation type="journal article" date="2006" name="Science">
        <title>Phytophthora genome sequences uncover evolutionary origins and mechanisms of pathogenesis.</title>
        <authorList>
            <person name="Tyler B.M."/>
            <person name="Tripathy S."/>
            <person name="Zhang X."/>
            <person name="Dehal P."/>
            <person name="Jiang R.H."/>
            <person name="Aerts A."/>
            <person name="Arredondo F.D."/>
            <person name="Baxter L."/>
            <person name="Bensasson D."/>
            <person name="Beynon J.L."/>
            <person name="Chapman J."/>
            <person name="Damasceno C.M."/>
            <person name="Dorrance A.E."/>
            <person name="Dou D."/>
            <person name="Dickerman A.W."/>
            <person name="Dubchak I.L."/>
            <person name="Garbelotto M."/>
            <person name="Gijzen M."/>
            <person name="Gordon S.G."/>
            <person name="Govers F."/>
            <person name="Grunwald N.J."/>
            <person name="Huang W."/>
            <person name="Ivors K.L."/>
            <person name="Jones R.W."/>
            <person name="Kamoun S."/>
            <person name="Krampis K."/>
            <person name="Lamour K.H."/>
            <person name="Lee M.K."/>
            <person name="McDonald W.H."/>
            <person name="Medina M."/>
            <person name="Meijer H.J."/>
            <person name="Nordberg E.K."/>
            <person name="Maclean D.J."/>
            <person name="Ospina-Giraldo M.D."/>
            <person name="Morris P.F."/>
            <person name="Phuntumart V."/>
            <person name="Putnam N.H."/>
            <person name="Rash S."/>
            <person name="Rose J.K."/>
            <person name="Sakihama Y."/>
            <person name="Salamov A.A."/>
            <person name="Savidor A."/>
            <person name="Scheuring C.F."/>
            <person name="Smith B.M."/>
            <person name="Sobral B.W."/>
            <person name="Terry A."/>
            <person name="Torto-Alalibo T.A."/>
            <person name="Win J."/>
            <person name="Xu Z."/>
            <person name="Zhang H."/>
            <person name="Grigoriev I.V."/>
            <person name="Rokhsar D.S."/>
            <person name="Boore J.L."/>
        </authorList>
    </citation>
    <scope>NUCLEOTIDE SEQUENCE [LARGE SCALE GENOMIC DNA]</scope>
    <source>
        <strain evidence="1 2">P6497</strain>
    </source>
</reference>
<dbReference type="GeneID" id="20655116"/>
<evidence type="ECO:0000313" key="2">
    <source>
        <dbReference type="Proteomes" id="UP000002640"/>
    </source>
</evidence>